<keyword evidence="1" id="KW-1133">Transmembrane helix</keyword>
<keyword evidence="1" id="KW-0812">Transmembrane</keyword>
<sequence length="146" mass="16263">MVVWYFVLAAVIATVGMLFIYRSTMQRVEEIVAEGGEEEVVYQKLIKEQTPFFIKHAVLEIVPLILVVLGFMTLETSENVSPAPLAVAVIVWIGTVFMVFQTNQAVLSRQTDNRFNSFLTKFMLIEMALMSAFPIIAIVGTLTAGV</sequence>
<feature type="transmembrane region" description="Helical" evidence="1">
    <location>
        <begin position="6"/>
        <end position="21"/>
    </location>
</feature>
<comment type="caution">
    <text evidence="2">The sequence shown here is derived from an EMBL/GenBank/DDBJ whole genome shotgun (WGS) entry which is preliminary data.</text>
</comment>
<accession>A0ABS2QWS5</accession>
<keyword evidence="1" id="KW-0472">Membrane</keyword>
<protein>
    <submittedName>
        <fullName evidence="2">Uncharacterized protein</fullName>
    </submittedName>
</protein>
<feature type="transmembrane region" description="Helical" evidence="1">
    <location>
        <begin position="122"/>
        <end position="144"/>
    </location>
</feature>
<dbReference type="Proteomes" id="UP000809829">
    <property type="component" value="Unassembled WGS sequence"/>
</dbReference>
<feature type="transmembrane region" description="Helical" evidence="1">
    <location>
        <begin position="80"/>
        <end position="101"/>
    </location>
</feature>
<evidence type="ECO:0000256" key="1">
    <source>
        <dbReference type="SAM" id="Phobius"/>
    </source>
</evidence>
<name>A0ABS2QWS5_9BACI</name>
<keyword evidence="3" id="KW-1185">Reference proteome</keyword>
<organism evidence="2 3">
    <name type="scientific">Priestia iocasae</name>
    <dbReference type="NCBI Taxonomy" id="2291674"/>
    <lineage>
        <taxon>Bacteria</taxon>
        <taxon>Bacillati</taxon>
        <taxon>Bacillota</taxon>
        <taxon>Bacilli</taxon>
        <taxon>Bacillales</taxon>
        <taxon>Bacillaceae</taxon>
        <taxon>Priestia</taxon>
    </lineage>
</organism>
<dbReference type="RefSeq" id="WP_205187927.1">
    <property type="nucleotide sequence ID" value="NZ_JAFBFC010000004.1"/>
</dbReference>
<proteinExistence type="predicted"/>
<feature type="transmembrane region" description="Helical" evidence="1">
    <location>
        <begin position="52"/>
        <end position="74"/>
    </location>
</feature>
<reference evidence="2 3" key="1">
    <citation type="submission" date="2021-01" db="EMBL/GenBank/DDBJ databases">
        <title>Genomic Encyclopedia of Type Strains, Phase IV (KMG-IV): sequencing the most valuable type-strain genomes for metagenomic binning, comparative biology and taxonomic classification.</title>
        <authorList>
            <person name="Goeker M."/>
        </authorList>
    </citation>
    <scope>NUCLEOTIDE SEQUENCE [LARGE SCALE GENOMIC DNA]</scope>
    <source>
        <strain evidence="2 3">DSM 104297</strain>
    </source>
</reference>
<evidence type="ECO:0000313" key="3">
    <source>
        <dbReference type="Proteomes" id="UP000809829"/>
    </source>
</evidence>
<gene>
    <name evidence="2" type="ORF">JOC83_002783</name>
</gene>
<dbReference type="EMBL" id="JAFBFC010000004">
    <property type="protein sequence ID" value="MBM7703934.1"/>
    <property type="molecule type" value="Genomic_DNA"/>
</dbReference>
<evidence type="ECO:0000313" key="2">
    <source>
        <dbReference type="EMBL" id="MBM7703934.1"/>
    </source>
</evidence>